<dbReference type="RefSeq" id="WP_207288853.1">
    <property type="nucleotide sequence ID" value="NZ_CP071462.1"/>
</dbReference>
<proteinExistence type="predicted"/>
<evidence type="ECO:0000256" key="1">
    <source>
        <dbReference type="SAM" id="Phobius"/>
    </source>
</evidence>
<protein>
    <submittedName>
        <fullName evidence="3">Zinc ribbon domain-containing protein</fullName>
    </submittedName>
</protein>
<dbReference type="KEGG" id="hakz:J0X25_18000"/>
<dbReference type="Proteomes" id="UP000663203">
    <property type="component" value="Chromosome"/>
</dbReference>
<keyword evidence="1" id="KW-0812">Transmembrane</keyword>
<evidence type="ECO:0000313" key="4">
    <source>
        <dbReference type="Proteomes" id="UP000663203"/>
    </source>
</evidence>
<keyword evidence="1" id="KW-0472">Membrane</keyword>
<evidence type="ECO:0000313" key="3">
    <source>
        <dbReference type="EMBL" id="QSW99245.1"/>
    </source>
</evidence>
<dbReference type="EMBL" id="CP071462">
    <property type="protein sequence ID" value="QSW99245.1"/>
    <property type="molecule type" value="Genomic_DNA"/>
</dbReference>
<keyword evidence="1" id="KW-1133">Transmembrane helix</keyword>
<dbReference type="AlphaFoldDB" id="A0A8A2VFW2"/>
<dbReference type="InterPro" id="IPR055999">
    <property type="entry name" value="DUF7577"/>
</dbReference>
<keyword evidence="4" id="KW-1185">Reference proteome</keyword>
<name>A0A8A2VFW2_9EURY</name>
<gene>
    <name evidence="3" type="ORF">J0X25_18000</name>
</gene>
<accession>A0A8A2VFW2</accession>
<dbReference type="GeneID" id="63189239"/>
<feature type="domain" description="DUF7577" evidence="2">
    <location>
        <begin position="77"/>
        <end position="100"/>
    </location>
</feature>
<feature type="transmembrane region" description="Helical" evidence="1">
    <location>
        <begin position="12"/>
        <end position="31"/>
    </location>
</feature>
<reference evidence="3 4" key="1">
    <citation type="submission" date="2021-03" db="EMBL/GenBank/DDBJ databases">
        <title>Haloterrigena longa sp. nov. and Haloterrigena limicola sp. nov., extremely halophilic archaea isolated from a salt lake.</title>
        <authorList>
            <person name="Henglin C."/>
        </authorList>
    </citation>
    <scope>NUCLEOTIDE SEQUENCE [LARGE SCALE GENOMIC DNA]</scope>
    <source>
        <strain evidence="3 4">KZCA68</strain>
    </source>
</reference>
<sequence>MDDPGTLELLGRLTVAGFVIIAPSLLFLGLIRGLERLRDDAFLDRLVREQGGEIEDDVLTVLGNGMRLETGGDSSGHCPACGASNAPTAQYCRNCLGKLPS</sequence>
<dbReference type="Pfam" id="PF24463">
    <property type="entry name" value="DUF7577"/>
    <property type="match status" value="1"/>
</dbReference>
<evidence type="ECO:0000259" key="2">
    <source>
        <dbReference type="Pfam" id="PF24463"/>
    </source>
</evidence>
<organism evidence="3 4">
    <name type="scientific">Haloterrigena alkaliphila</name>
    <dbReference type="NCBI Taxonomy" id="2816475"/>
    <lineage>
        <taxon>Archaea</taxon>
        <taxon>Methanobacteriati</taxon>
        <taxon>Methanobacteriota</taxon>
        <taxon>Stenosarchaea group</taxon>
        <taxon>Halobacteria</taxon>
        <taxon>Halobacteriales</taxon>
        <taxon>Natrialbaceae</taxon>
        <taxon>Haloterrigena</taxon>
    </lineage>
</organism>